<dbReference type="GO" id="GO:0042773">
    <property type="term" value="P:ATP synthesis coupled electron transport"/>
    <property type="evidence" value="ECO:0007669"/>
    <property type="project" value="InterPro"/>
</dbReference>
<dbReference type="GO" id="GO:0008137">
    <property type="term" value="F:NADH dehydrogenase (ubiquinone) activity"/>
    <property type="evidence" value="ECO:0007669"/>
    <property type="project" value="InterPro"/>
</dbReference>
<dbReference type="InterPro" id="IPR001750">
    <property type="entry name" value="ND/Mrp_TM"/>
</dbReference>
<keyword evidence="5" id="KW-0813">Transport</keyword>
<feature type="transmembrane region" description="Helical" evidence="5">
    <location>
        <begin position="298"/>
        <end position="315"/>
    </location>
</feature>
<dbReference type="GO" id="GO:0050136">
    <property type="term" value="F:NADH dehydrogenase (quinone) (non-electrogenic) activity"/>
    <property type="evidence" value="ECO:0007669"/>
    <property type="project" value="UniProtKB-UniRule"/>
</dbReference>
<evidence type="ECO:0000313" key="8">
    <source>
        <dbReference type="EMBL" id="TDQ43847.1"/>
    </source>
</evidence>
<comment type="subunit">
    <text evidence="5">NDH-1 is composed of 13 different subunits. Subunits NuoA, H, J, K, L, M, N constitute the membrane sector of the complex.</text>
</comment>
<feature type="transmembrane region" description="Helical" evidence="5">
    <location>
        <begin position="202"/>
        <end position="227"/>
    </location>
</feature>
<dbReference type="Pfam" id="PF00361">
    <property type="entry name" value="Proton_antipo_M"/>
    <property type="match status" value="1"/>
</dbReference>
<feature type="transmembrane region" description="Helical" evidence="5">
    <location>
        <begin position="327"/>
        <end position="347"/>
    </location>
</feature>
<dbReference type="Proteomes" id="UP000295375">
    <property type="component" value="Unassembled WGS sequence"/>
</dbReference>
<reference evidence="8 9" key="1">
    <citation type="submission" date="2019-03" db="EMBL/GenBank/DDBJ databases">
        <title>Genomic Encyclopedia of Type Strains, Phase IV (KMG-IV): sequencing the most valuable type-strain genomes for metagenomic binning, comparative biology and taxonomic classification.</title>
        <authorList>
            <person name="Goeker M."/>
        </authorList>
    </citation>
    <scope>NUCLEOTIDE SEQUENCE [LARGE SCALE GENOMIC DNA]</scope>
    <source>
        <strain evidence="8 9">DSM 103792</strain>
    </source>
</reference>
<feature type="transmembrane region" description="Helical" evidence="5">
    <location>
        <begin position="38"/>
        <end position="56"/>
    </location>
</feature>
<accession>A0A4V3D6G9</accession>
<keyword evidence="5" id="KW-0874">Quinone</keyword>
<feature type="transmembrane region" description="Helical" evidence="5">
    <location>
        <begin position="455"/>
        <end position="475"/>
    </location>
</feature>
<comment type="subcellular location">
    <subcellularLocation>
        <location evidence="5">Cell membrane</location>
        <topology evidence="5">Multi-pass membrane protein</topology>
    </subcellularLocation>
    <subcellularLocation>
        <location evidence="1">Endomembrane system</location>
        <topology evidence="1">Multi-pass membrane protein</topology>
    </subcellularLocation>
    <subcellularLocation>
        <location evidence="6">Membrane</location>
        <topology evidence="6">Multi-pass membrane protein</topology>
    </subcellularLocation>
</comment>
<evidence type="ECO:0000256" key="2">
    <source>
        <dbReference type="ARBA" id="ARBA00022692"/>
    </source>
</evidence>
<comment type="similarity">
    <text evidence="5">Belongs to the complex I subunit 2 family.</text>
</comment>
<evidence type="ECO:0000313" key="9">
    <source>
        <dbReference type="Proteomes" id="UP000295375"/>
    </source>
</evidence>
<feature type="transmembrane region" description="Helical" evidence="5">
    <location>
        <begin position="76"/>
        <end position="95"/>
    </location>
</feature>
<keyword evidence="3 5" id="KW-1133">Transmembrane helix</keyword>
<dbReference type="InterPro" id="IPR010096">
    <property type="entry name" value="NADH-Q_OxRdtase_suN/2"/>
</dbReference>
<feature type="transmembrane region" description="Helical" evidence="5">
    <location>
        <begin position="159"/>
        <end position="182"/>
    </location>
</feature>
<keyword evidence="5" id="KW-0830">Ubiquinone</keyword>
<gene>
    <name evidence="5" type="primary">nuoN</name>
    <name evidence="8" type="ORF">EV696_1275</name>
</gene>
<evidence type="ECO:0000256" key="5">
    <source>
        <dbReference type="HAMAP-Rule" id="MF_00445"/>
    </source>
</evidence>
<dbReference type="NCBIfam" id="TIGR01770">
    <property type="entry name" value="NDH_I_N"/>
    <property type="match status" value="1"/>
</dbReference>
<feature type="transmembrane region" description="Helical" evidence="5">
    <location>
        <begin position="407"/>
        <end position="423"/>
    </location>
</feature>
<name>A0A4V3D6G9_9GAMM</name>
<feature type="transmembrane region" description="Helical" evidence="5">
    <location>
        <begin position="107"/>
        <end position="124"/>
    </location>
</feature>
<keyword evidence="9" id="KW-1185">Reference proteome</keyword>
<keyword evidence="5" id="KW-1003">Cell membrane</keyword>
<comment type="caution">
    <text evidence="8">The sequence shown here is derived from an EMBL/GenBank/DDBJ whole genome shotgun (WGS) entry which is preliminary data.</text>
</comment>
<dbReference type="GO" id="GO:0005886">
    <property type="term" value="C:plasma membrane"/>
    <property type="evidence" value="ECO:0007669"/>
    <property type="project" value="UniProtKB-SubCell"/>
</dbReference>
<dbReference type="OrthoDB" id="9768329at2"/>
<organism evidence="8 9">
    <name type="scientific">Permianibacter aggregans</name>
    <dbReference type="NCBI Taxonomy" id="1510150"/>
    <lineage>
        <taxon>Bacteria</taxon>
        <taxon>Pseudomonadati</taxon>
        <taxon>Pseudomonadota</taxon>
        <taxon>Gammaproteobacteria</taxon>
        <taxon>Pseudomonadales</taxon>
        <taxon>Pseudomonadaceae</taxon>
        <taxon>Permianibacter</taxon>
    </lineage>
</organism>
<feature type="domain" description="NADH:quinone oxidoreductase/Mrp antiporter transmembrane" evidence="7">
    <location>
        <begin position="124"/>
        <end position="417"/>
    </location>
</feature>
<sequence>MFETPNLYLMSAEIFLVIATCLVMLVDLFFAGAERKNTYAAAMLSLAGTLLVTLQLYEVPEAILYSGHYVHDQLAIILKVAIYIVSMIALMYARTYIAERQFLRGEYYLLTLFAVLGANVLVAAGSMLTIYLGLELMSLSLYAMVAMQRDSHSAPEAAMKYFVMGALASGFLLWGMSLLYGVTGSLQLDQIAQLPSSADQLIIYRFAMIFIVAAIAFKLGAVPFHMWIPDIYHGAPTSVVAFLGSAPKIAAFGMIIRLLTEAMPGISADWTAMLVMLAVLSLAIGNIGAIMQSNLKRLLAYSAIAHMGYFVIGLTTGNNEGFAASMFYMLVYALMTLGGFGMILFLSRAGFESDEISHFKGLWQRSPWHALLMMFILMSMAGIPPFVGFWPKLQIFMAAVNSGQVGLAIYAAVMSLIGAYYYLKVVKVMFFDTAEDMTPIKASTSLQLAISANGLAMLVLGLFPSVILAWCLQAFA</sequence>
<evidence type="ECO:0000259" key="7">
    <source>
        <dbReference type="Pfam" id="PF00361"/>
    </source>
</evidence>
<dbReference type="EMBL" id="SNYM01000027">
    <property type="protein sequence ID" value="TDQ43847.1"/>
    <property type="molecule type" value="Genomic_DNA"/>
</dbReference>
<evidence type="ECO:0000256" key="6">
    <source>
        <dbReference type="RuleBase" id="RU000320"/>
    </source>
</evidence>
<dbReference type="RefSeq" id="WP_133593451.1">
    <property type="nucleotide sequence ID" value="NZ_CP037953.1"/>
</dbReference>
<dbReference type="AlphaFoldDB" id="A0A4V3D6G9"/>
<comment type="catalytic activity">
    <reaction evidence="5">
        <text>a quinone + NADH + 5 H(+)(in) = a quinol + NAD(+) + 4 H(+)(out)</text>
        <dbReference type="Rhea" id="RHEA:57888"/>
        <dbReference type="ChEBI" id="CHEBI:15378"/>
        <dbReference type="ChEBI" id="CHEBI:24646"/>
        <dbReference type="ChEBI" id="CHEBI:57540"/>
        <dbReference type="ChEBI" id="CHEBI:57945"/>
        <dbReference type="ChEBI" id="CHEBI:132124"/>
    </reaction>
</comment>
<keyword evidence="2 5" id="KW-0812">Transmembrane</keyword>
<dbReference type="HAMAP" id="MF_00445">
    <property type="entry name" value="NDH1_NuoN_1"/>
    <property type="match status" value="1"/>
</dbReference>
<dbReference type="EC" id="7.1.1.-" evidence="5"/>
<feature type="transmembrane region" description="Helical" evidence="5">
    <location>
        <begin position="6"/>
        <end position="31"/>
    </location>
</feature>
<dbReference type="GO" id="GO:0012505">
    <property type="term" value="C:endomembrane system"/>
    <property type="evidence" value="ECO:0007669"/>
    <property type="project" value="UniProtKB-SubCell"/>
</dbReference>
<keyword evidence="5" id="KW-1278">Translocase</keyword>
<dbReference type="NCBIfam" id="NF004442">
    <property type="entry name" value="PRK05777.1-5"/>
    <property type="match status" value="1"/>
</dbReference>
<dbReference type="PANTHER" id="PTHR22773">
    <property type="entry name" value="NADH DEHYDROGENASE"/>
    <property type="match status" value="1"/>
</dbReference>
<dbReference type="GO" id="GO:0048038">
    <property type="term" value="F:quinone binding"/>
    <property type="evidence" value="ECO:0007669"/>
    <property type="project" value="UniProtKB-KW"/>
</dbReference>
<evidence type="ECO:0000256" key="1">
    <source>
        <dbReference type="ARBA" id="ARBA00004127"/>
    </source>
</evidence>
<evidence type="ECO:0000256" key="4">
    <source>
        <dbReference type="ARBA" id="ARBA00023136"/>
    </source>
</evidence>
<evidence type="ECO:0000256" key="3">
    <source>
        <dbReference type="ARBA" id="ARBA00022989"/>
    </source>
</evidence>
<feature type="transmembrane region" description="Helical" evidence="5">
    <location>
        <begin position="271"/>
        <end position="291"/>
    </location>
</feature>
<comment type="function">
    <text evidence="5">NDH-1 shuttles electrons from NADH, via FMN and iron-sulfur (Fe-S) centers, to quinones in the respiratory chain. The immediate electron acceptor for the enzyme in this species is believed to be ubiquinone. Couples the redox reaction to proton translocation (for every two electrons transferred, four hydrogen ions are translocated across the cytoplasmic membrane), and thus conserves the redox energy in a proton gradient.</text>
</comment>
<keyword evidence="5" id="KW-0520">NAD</keyword>
<protein>
    <recommendedName>
        <fullName evidence="5">NADH-quinone oxidoreductase subunit N</fullName>
        <ecNumber evidence="5">7.1.1.-</ecNumber>
    </recommendedName>
    <alternativeName>
        <fullName evidence="5">NADH dehydrogenase I subunit N</fullName>
    </alternativeName>
    <alternativeName>
        <fullName evidence="5">NDH-1 subunit N</fullName>
    </alternativeName>
</protein>
<feature type="transmembrane region" description="Helical" evidence="5">
    <location>
        <begin position="368"/>
        <end position="387"/>
    </location>
</feature>
<dbReference type="PRINTS" id="PR01434">
    <property type="entry name" value="NADHDHGNASE5"/>
</dbReference>
<keyword evidence="4 5" id="KW-0472">Membrane</keyword>
<proteinExistence type="inferred from homology"/>